<reference evidence="2" key="1">
    <citation type="submission" date="2021-04" db="EMBL/GenBank/DDBJ databases">
        <title>Proteiniclasticum sedimins sp. nov., an obligate anaerobic bacterium isolated from anaerobic sludge.</title>
        <authorList>
            <person name="Liu J."/>
        </authorList>
    </citation>
    <scope>NUCLEOTIDE SEQUENCE</scope>
    <source>
        <strain evidence="2">BAD-10</strain>
    </source>
</reference>
<evidence type="ECO:0000313" key="2">
    <source>
        <dbReference type="EMBL" id="MBR0575256.1"/>
    </source>
</evidence>
<accession>A0A941CQ53</accession>
<gene>
    <name evidence="2" type="ORF">KCG48_02770</name>
</gene>
<keyword evidence="3" id="KW-1185">Reference proteome</keyword>
<feature type="domain" description="Putative Flp pilus-assembly TadG-like N-terminal" evidence="1">
    <location>
        <begin position="14"/>
        <end position="61"/>
    </location>
</feature>
<organism evidence="2 3">
    <name type="scientific">Proteiniclasticum sediminis</name>
    <dbReference type="NCBI Taxonomy" id="2804028"/>
    <lineage>
        <taxon>Bacteria</taxon>
        <taxon>Bacillati</taxon>
        <taxon>Bacillota</taxon>
        <taxon>Clostridia</taxon>
        <taxon>Eubacteriales</taxon>
        <taxon>Clostridiaceae</taxon>
        <taxon>Proteiniclasticum</taxon>
    </lineage>
</organism>
<dbReference type="Proteomes" id="UP000675379">
    <property type="component" value="Unassembled WGS sequence"/>
</dbReference>
<evidence type="ECO:0000313" key="3">
    <source>
        <dbReference type="Proteomes" id="UP000675379"/>
    </source>
</evidence>
<protein>
    <recommendedName>
        <fullName evidence="1">Putative Flp pilus-assembly TadG-like N-terminal domain-containing protein</fullName>
    </recommendedName>
</protein>
<dbReference type="EMBL" id="JAGSCS010000002">
    <property type="protein sequence ID" value="MBR0575256.1"/>
    <property type="molecule type" value="Genomic_DNA"/>
</dbReference>
<comment type="caution">
    <text evidence="2">The sequence shown here is derived from an EMBL/GenBank/DDBJ whole genome shotgun (WGS) entry which is preliminary data.</text>
</comment>
<dbReference type="RefSeq" id="WP_211799767.1">
    <property type="nucleotide sequence ID" value="NZ_JAGSCS010000002.1"/>
</dbReference>
<name>A0A941CQ53_9CLOT</name>
<sequence>MKRFRSRFYRREDGSVTLVAAILISTVFAGVAALIIDAGSLFVERRALVTAADAAALAGAMVLEDSRGLNTAGAIAAAKDMVVKNGVALEDATVTVTNRAVVIKGTADIRQVIDVDVRAEKSLFFARLFQQSSSMVTAHAAGTWGYTQKVAGGDILPLFVFENIFLGSSNASILDGKLMLHSEYLNGNWGYNDIFDVSQMKEAIMGDSVDMAMEVNLTIGNITGKKIGFSSEFNTRFENAAALVSPAERKTYMTGLVPIIDEEHVQQKGSTLVLPIKYFGIYEILDYMVEENVGTPKAFNPDYLSQREDQGKAGINYQQTYGMTFEKGSVIGRFVGEPVPYIAVASAGDQAEPDTNKPIATYHKLVD</sequence>
<dbReference type="InterPro" id="IPR028087">
    <property type="entry name" value="Tad_N"/>
</dbReference>
<evidence type="ECO:0000259" key="1">
    <source>
        <dbReference type="Pfam" id="PF13400"/>
    </source>
</evidence>
<dbReference type="AlphaFoldDB" id="A0A941CQ53"/>
<proteinExistence type="predicted"/>
<dbReference type="Pfam" id="PF13400">
    <property type="entry name" value="Tad"/>
    <property type="match status" value="1"/>
</dbReference>